<reference evidence="25 26" key="3">
    <citation type="journal article" date="2019" name="Nat. Med.">
        <title>A library of human gut bacterial isolates paired with longitudinal multiomics data enables mechanistic microbiome research.</title>
        <authorList>
            <person name="Poyet M."/>
            <person name="Groussin M."/>
            <person name="Gibbons S.M."/>
            <person name="Avila-Pacheco J."/>
            <person name="Jiang X."/>
            <person name="Kearney S.M."/>
            <person name="Perrotta A.R."/>
            <person name="Berdy B."/>
            <person name="Zhao S."/>
            <person name="Lieberman T.D."/>
            <person name="Swanson P.K."/>
            <person name="Smith M."/>
            <person name="Roesemann S."/>
            <person name="Alexander J.E."/>
            <person name="Rich S.A."/>
            <person name="Livny J."/>
            <person name="Vlamakis H."/>
            <person name="Clish C."/>
            <person name="Bullock K."/>
            <person name="Deik A."/>
            <person name="Scott J."/>
            <person name="Pierce K.A."/>
            <person name="Xavier R.J."/>
            <person name="Alm E.J."/>
        </authorList>
    </citation>
    <scope>NUCLEOTIDE SEQUENCE [LARGE SCALE GENOMIC DNA]</scope>
    <source>
        <strain evidence="12 26">BIOML-A19</strain>
        <strain evidence="13 27">BIOML-A3</strain>
        <strain evidence="11 25">BIOML-A42</strain>
    </source>
</reference>
<evidence type="ECO:0000256" key="2">
    <source>
        <dbReference type="ARBA" id="ARBA00022475"/>
    </source>
</evidence>
<evidence type="ECO:0000313" key="14">
    <source>
        <dbReference type="EMBL" id="MDU0246278.1"/>
    </source>
</evidence>
<dbReference type="Proteomes" id="UP000285343">
    <property type="component" value="Unassembled WGS sequence"/>
</dbReference>
<dbReference type="Proteomes" id="UP000095419">
    <property type="component" value="Unassembled WGS sequence"/>
</dbReference>
<dbReference type="EMBL" id="JAWDEU010000002">
    <property type="protein sequence ID" value="MDU0246278.1"/>
    <property type="molecule type" value="Genomic_DNA"/>
</dbReference>
<evidence type="ECO:0000313" key="16">
    <source>
        <dbReference type="EMBL" id="RGM54245.1"/>
    </source>
</evidence>
<evidence type="ECO:0000256" key="6">
    <source>
        <dbReference type="ARBA" id="ARBA00038076"/>
    </source>
</evidence>
<feature type="transmembrane region" description="Helical" evidence="7">
    <location>
        <begin position="381"/>
        <end position="406"/>
    </location>
</feature>
<evidence type="ECO:0000259" key="8">
    <source>
        <dbReference type="Pfam" id="PF02687"/>
    </source>
</evidence>
<evidence type="ECO:0000313" key="17">
    <source>
        <dbReference type="EMBL" id="RGU36058.1"/>
    </source>
</evidence>
<dbReference type="PANTHER" id="PTHR30572:SF4">
    <property type="entry name" value="ABC TRANSPORTER PERMEASE YTRF"/>
    <property type="match status" value="1"/>
</dbReference>
<evidence type="ECO:0000256" key="3">
    <source>
        <dbReference type="ARBA" id="ARBA00022692"/>
    </source>
</evidence>
<dbReference type="GO" id="GO:0005886">
    <property type="term" value="C:plasma membrane"/>
    <property type="evidence" value="ECO:0007669"/>
    <property type="project" value="UniProtKB-SubCell"/>
</dbReference>
<dbReference type="GO" id="GO:0022857">
    <property type="term" value="F:transmembrane transporter activity"/>
    <property type="evidence" value="ECO:0007669"/>
    <property type="project" value="TreeGrafter"/>
</dbReference>
<protein>
    <submittedName>
        <fullName evidence="9 15">ABC transporter permease</fullName>
    </submittedName>
    <submittedName>
        <fullName evidence="11">FtsX-like permease family protein</fullName>
    </submittedName>
</protein>
<evidence type="ECO:0000313" key="21">
    <source>
        <dbReference type="Proteomes" id="UP000261295"/>
    </source>
</evidence>
<dbReference type="InterPro" id="IPR050250">
    <property type="entry name" value="Macrolide_Exporter_MacB"/>
</dbReference>
<gene>
    <name evidence="18" type="ORF">DWW14_04235</name>
    <name evidence="17" type="ORF">DWW83_18350</name>
    <name evidence="16" type="ORF">DXC07_13150</name>
    <name evidence="15" type="ORF">DXD90_02705</name>
    <name evidence="9" type="ORF">ERS417307_01978</name>
    <name evidence="10" type="ORF">ERS852554_02698</name>
    <name evidence="13" type="ORF">GAP48_11365</name>
    <name evidence="12" type="ORF">GAQ44_17720</name>
    <name evidence="11" type="ORF">GAQ56_12725</name>
    <name evidence="14" type="ORF">RVH16_16420</name>
</gene>
<feature type="transmembrane region" description="Helical" evidence="7">
    <location>
        <begin position="289"/>
        <end position="308"/>
    </location>
</feature>
<evidence type="ECO:0000313" key="20">
    <source>
        <dbReference type="Proteomes" id="UP000095788"/>
    </source>
</evidence>
<evidence type="ECO:0000313" key="10">
    <source>
        <dbReference type="EMBL" id="CUQ03568.1"/>
    </source>
</evidence>
<dbReference type="EMBL" id="WCUV01000008">
    <property type="protein sequence ID" value="KAB4090844.1"/>
    <property type="molecule type" value="Genomic_DNA"/>
</dbReference>
<evidence type="ECO:0000256" key="1">
    <source>
        <dbReference type="ARBA" id="ARBA00004651"/>
    </source>
</evidence>
<dbReference type="EMBL" id="CZBF01000004">
    <property type="protein sequence ID" value="CUQ03568.1"/>
    <property type="molecule type" value="Genomic_DNA"/>
</dbReference>
<evidence type="ECO:0000313" key="18">
    <source>
        <dbReference type="EMBL" id="RGV45279.1"/>
    </source>
</evidence>
<evidence type="ECO:0000313" key="23">
    <source>
        <dbReference type="Proteomes" id="UP000284022"/>
    </source>
</evidence>
<dbReference type="EMBL" id="QSOF01000002">
    <property type="protein sequence ID" value="RGI79795.1"/>
    <property type="molecule type" value="Genomic_DNA"/>
</dbReference>
<reference evidence="14" key="4">
    <citation type="submission" date="2023-10" db="EMBL/GenBank/DDBJ databases">
        <title>Genome of Potential pathogenic bacteria in Crohn's disease.</title>
        <authorList>
            <person name="Rodriguez-Palacios A."/>
        </authorList>
    </citation>
    <scope>NUCLEOTIDE SEQUENCE</scope>
    <source>
        <strain evidence="14">CavFT-hAR50</strain>
    </source>
</reference>
<organism evidence="15 22">
    <name type="scientific">Bacteroides uniformis</name>
    <dbReference type="NCBI Taxonomy" id="820"/>
    <lineage>
        <taxon>Bacteria</taxon>
        <taxon>Pseudomonadati</taxon>
        <taxon>Bacteroidota</taxon>
        <taxon>Bacteroidia</taxon>
        <taxon>Bacteroidales</taxon>
        <taxon>Bacteroidaceae</taxon>
        <taxon>Bacteroides</taxon>
    </lineage>
</organism>
<dbReference type="Proteomes" id="UP000263754">
    <property type="component" value="Unassembled WGS sequence"/>
</dbReference>
<reference evidence="21 22" key="2">
    <citation type="submission" date="2018-08" db="EMBL/GenBank/DDBJ databases">
        <title>A genome reference for cultivated species of the human gut microbiota.</title>
        <authorList>
            <person name="Zou Y."/>
            <person name="Xue W."/>
            <person name="Luo G."/>
        </authorList>
    </citation>
    <scope>NUCLEOTIDE SEQUENCE [LARGE SCALE GENOMIC DNA]</scope>
    <source>
        <strain evidence="18 24">AF14-42</strain>
        <strain evidence="17 23">AF17-20</strain>
        <strain evidence="16 21">OM07-9</strain>
        <strain evidence="15 22">TM10-17</strain>
    </source>
</reference>
<evidence type="ECO:0000313" key="11">
    <source>
        <dbReference type="EMBL" id="KAB4090844.1"/>
    </source>
</evidence>
<dbReference type="Proteomes" id="UP000432488">
    <property type="component" value="Unassembled WGS sequence"/>
</dbReference>
<keyword evidence="2" id="KW-1003">Cell membrane</keyword>
<evidence type="ECO:0000256" key="5">
    <source>
        <dbReference type="ARBA" id="ARBA00023136"/>
    </source>
</evidence>
<evidence type="ECO:0000313" key="25">
    <source>
        <dbReference type="Proteomes" id="UP000432488"/>
    </source>
</evidence>
<evidence type="ECO:0000313" key="22">
    <source>
        <dbReference type="Proteomes" id="UP000263754"/>
    </source>
</evidence>
<dbReference type="Proteomes" id="UP000487989">
    <property type="component" value="Unassembled WGS sequence"/>
</dbReference>
<dbReference type="EMBL" id="WCTJ01000017">
    <property type="protein sequence ID" value="KAB4253069.1"/>
    <property type="molecule type" value="Genomic_DNA"/>
</dbReference>
<sequence length="423" mass="48538">MLQQIMNMLWNSRRHNLWIMLELVVITIVSWAVLDPLFVLTYNQSIPNGYDAEGLYRLEVTRNKADTLSVPARDFERIMQGLRHHKDIESATCVLSGAYPSSPGNNMNRVFKDSVEVRMTYIPFFTNSGFFRTWRFRSAKDGAWETLEKLEVPKGSVIMSEDAVMLLSEGKDLIGQSVYSTYDSTEIRVAGIMKPIKMRNSMQPYLVRLVSYGNEEQMPSWAFDSGLRIFFRTKADVSEGRFIEEFMSWVDDNLSSGSLVFTKLTPFHEVQRESDLQEGATNEIRMKYALAYFFMINLLLAVSGTFWLHTRTRREEIGIRLSYGASPGGICRMLIGEAFIMTTIAVFVGCFLYFQWAYYEGFYTLDDGVPGYGDLYLTNHFFAHFCIVSLLVYVVMMAVTWLGVYIPAHSISRISPVEALRDE</sequence>
<evidence type="ECO:0000313" key="27">
    <source>
        <dbReference type="Proteomes" id="UP000487989"/>
    </source>
</evidence>
<dbReference type="Proteomes" id="UP000261295">
    <property type="component" value="Unassembled WGS sequence"/>
</dbReference>
<evidence type="ECO:0000256" key="7">
    <source>
        <dbReference type="SAM" id="Phobius"/>
    </source>
</evidence>
<comment type="subcellular location">
    <subcellularLocation>
        <location evidence="1">Cell membrane</location>
        <topology evidence="1">Multi-pass membrane protein</topology>
    </subcellularLocation>
</comment>
<dbReference type="EMBL" id="QRZC01000003">
    <property type="protein sequence ID" value="RGV45279.1"/>
    <property type="molecule type" value="Genomic_DNA"/>
</dbReference>
<keyword evidence="4 7" id="KW-1133">Transmembrane helix</keyword>
<dbReference type="Proteomes" id="UP000284022">
    <property type="component" value="Unassembled WGS sequence"/>
</dbReference>
<dbReference type="EMBL" id="QRXV01000023">
    <property type="protein sequence ID" value="RGU36058.1"/>
    <property type="molecule type" value="Genomic_DNA"/>
</dbReference>
<keyword evidence="5 7" id="KW-0472">Membrane</keyword>
<evidence type="ECO:0000313" key="12">
    <source>
        <dbReference type="EMBL" id="KAB4180910.1"/>
    </source>
</evidence>
<accession>A0A174BLA3</accession>
<keyword evidence="3 7" id="KW-0812">Transmembrane</keyword>
<dbReference type="Pfam" id="PF02687">
    <property type="entry name" value="FtsX"/>
    <property type="match status" value="1"/>
</dbReference>
<evidence type="ECO:0000313" key="26">
    <source>
        <dbReference type="Proteomes" id="UP000487221"/>
    </source>
</evidence>
<evidence type="ECO:0000313" key="9">
    <source>
        <dbReference type="EMBL" id="CUO59392.1"/>
    </source>
</evidence>
<dbReference type="EMBL" id="CYZF01000005">
    <property type="protein sequence ID" value="CUO59392.1"/>
    <property type="molecule type" value="Genomic_DNA"/>
</dbReference>
<feature type="domain" description="ABC3 transporter permease C-terminal" evidence="8">
    <location>
        <begin position="290"/>
        <end position="405"/>
    </location>
</feature>
<evidence type="ECO:0000313" key="19">
    <source>
        <dbReference type="Proteomes" id="UP000095419"/>
    </source>
</evidence>
<dbReference type="RefSeq" id="WP_016273403.1">
    <property type="nucleotide sequence ID" value="NZ_CACRTC010000043.1"/>
</dbReference>
<dbReference type="Proteomes" id="UP001181247">
    <property type="component" value="Unassembled WGS sequence"/>
</dbReference>
<dbReference type="Proteomes" id="UP000487221">
    <property type="component" value="Unassembled WGS sequence"/>
</dbReference>
<evidence type="ECO:0000256" key="4">
    <source>
        <dbReference type="ARBA" id="ARBA00022989"/>
    </source>
</evidence>
<feature type="transmembrane region" description="Helical" evidence="7">
    <location>
        <begin position="16"/>
        <end position="34"/>
    </location>
</feature>
<name>A0A174BLA3_BACUN</name>
<reference evidence="19 20" key="1">
    <citation type="submission" date="2015-09" db="EMBL/GenBank/DDBJ databases">
        <authorList>
            <consortium name="Pathogen Informatics"/>
        </authorList>
    </citation>
    <scope>NUCLEOTIDE SEQUENCE [LARGE SCALE GENOMIC DNA]</scope>
    <source>
        <strain evidence="9 19">2789STDY5608791</strain>
        <strain evidence="10 20">2789STDY5834942</strain>
    </source>
</reference>
<dbReference type="InterPro" id="IPR003838">
    <property type="entry name" value="ABC3_permease_C"/>
</dbReference>
<dbReference type="EMBL" id="QSTL01000012">
    <property type="protein sequence ID" value="RGM54245.1"/>
    <property type="molecule type" value="Genomic_DNA"/>
</dbReference>
<evidence type="ECO:0000313" key="24">
    <source>
        <dbReference type="Proteomes" id="UP000285343"/>
    </source>
</evidence>
<dbReference type="PANTHER" id="PTHR30572">
    <property type="entry name" value="MEMBRANE COMPONENT OF TRANSPORTER-RELATED"/>
    <property type="match status" value="1"/>
</dbReference>
<proteinExistence type="inferred from homology"/>
<dbReference type="EMBL" id="WCTY01000037">
    <property type="protein sequence ID" value="KAB4180910.1"/>
    <property type="molecule type" value="Genomic_DNA"/>
</dbReference>
<evidence type="ECO:0000313" key="13">
    <source>
        <dbReference type="EMBL" id="KAB4253069.1"/>
    </source>
</evidence>
<dbReference type="AlphaFoldDB" id="A0A174BLA3"/>
<evidence type="ECO:0000313" key="15">
    <source>
        <dbReference type="EMBL" id="RGI79795.1"/>
    </source>
</evidence>
<dbReference type="Proteomes" id="UP000095788">
    <property type="component" value="Unassembled WGS sequence"/>
</dbReference>
<feature type="transmembrane region" description="Helical" evidence="7">
    <location>
        <begin position="329"/>
        <end position="354"/>
    </location>
</feature>
<comment type="similarity">
    <text evidence="6">Belongs to the ABC-4 integral membrane protein family.</text>
</comment>